<dbReference type="AlphaFoldDB" id="A0A0E9V5G1"/>
<reference evidence="1" key="2">
    <citation type="journal article" date="2015" name="Fish Shellfish Immunol.">
        <title>Early steps in the European eel (Anguilla anguilla)-Vibrio vulnificus interaction in the gills: Role of the RtxA13 toxin.</title>
        <authorList>
            <person name="Callol A."/>
            <person name="Pajuelo D."/>
            <person name="Ebbesson L."/>
            <person name="Teles M."/>
            <person name="MacKenzie S."/>
            <person name="Amaro C."/>
        </authorList>
    </citation>
    <scope>NUCLEOTIDE SEQUENCE</scope>
</reference>
<dbReference type="EMBL" id="GBXM01035315">
    <property type="protein sequence ID" value="JAH73262.1"/>
    <property type="molecule type" value="Transcribed_RNA"/>
</dbReference>
<accession>A0A0E9V5G1</accession>
<name>A0A0E9V5G1_ANGAN</name>
<proteinExistence type="predicted"/>
<protein>
    <submittedName>
        <fullName evidence="1">Uncharacterized protein</fullName>
    </submittedName>
</protein>
<reference evidence="1" key="1">
    <citation type="submission" date="2014-11" db="EMBL/GenBank/DDBJ databases">
        <authorList>
            <person name="Amaro Gonzalez C."/>
        </authorList>
    </citation>
    <scope>NUCLEOTIDE SEQUENCE</scope>
</reference>
<organism evidence="1">
    <name type="scientific">Anguilla anguilla</name>
    <name type="common">European freshwater eel</name>
    <name type="synonym">Muraena anguilla</name>
    <dbReference type="NCBI Taxonomy" id="7936"/>
    <lineage>
        <taxon>Eukaryota</taxon>
        <taxon>Metazoa</taxon>
        <taxon>Chordata</taxon>
        <taxon>Craniata</taxon>
        <taxon>Vertebrata</taxon>
        <taxon>Euteleostomi</taxon>
        <taxon>Actinopterygii</taxon>
        <taxon>Neopterygii</taxon>
        <taxon>Teleostei</taxon>
        <taxon>Anguilliformes</taxon>
        <taxon>Anguillidae</taxon>
        <taxon>Anguilla</taxon>
    </lineage>
</organism>
<sequence>MIVCEIVISAIPLGKEFTTCNY</sequence>
<dbReference type="EMBL" id="GBXM01028810">
    <property type="protein sequence ID" value="JAH79767.1"/>
    <property type="molecule type" value="Transcribed_RNA"/>
</dbReference>
<evidence type="ECO:0000313" key="1">
    <source>
        <dbReference type="EMBL" id="JAH73262.1"/>
    </source>
</evidence>
<dbReference type="EMBL" id="GBXM01029196">
    <property type="protein sequence ID" value="JAH79381.1"/>
    <property type="molecule type" value="Transcribed_RNA"/>
</dbReference>